<reference evidence="1" key="1">
    <citation type="submission" date="2022-07" db="EMBL/GenBank/DDBJ databases">
        <title>Phylogenomic reconstructions and comparative analyses of Kickxellomycotina fungi.</title>
        <authorList>
            <person name="Reynolds N.K."/>
            <person name="Stajich J.E."/>
            <person name="Barry K."/>
            <person name="Grigoriev I.V."/>
            <person name="Crous P."/>
            <person name="Smith M.E."/>
        </authorList>
    </citation>
    <scope>NUCLEOTIDE SEQUENCE</scope>
    <source>
        <strain evidence="1">CBS 190363</strain>
    </source>
</reference>
<protein>
    <submittedName>
        <fullName evidence="1">Uncharacterized protein</fullName>
    </submittedName>
</protein>
<keyword evidence="2" id="KW-1185">Reference proteome</keyword>
<evidence type="ECO:0000313" key="2">
    <source>
        <dbReference type="Proteomes" id="UP001139981"/>
    </source>
</evidence>
<proteinExistence type="predicted"/>
<evidence type="ECO:0000313" key="1">
    <source>
        <dbReference type="EMBL" id="KAJ2895448.1"/>
    </source>
</evidence>
<gene>
    <name evidence="1" type="ORF">IWW38_002301</name>
</gene>
<organism evidence="1 2">
    <name type="scientific">Coemansia aciculifera</name>
    <dbReference type="NCBI Taxonomy" id="417176"/>
    <lineage>
        <taxon>Eukaryota</taxon>
        <taxon>Fungi</taxon>
        <taxon>Fungi incertae sedis</taxon>
        <taxon>Zoopagomycota</taxon>
        <taxon>Kickxellomycotina</taxon>
        <taxon>Kickxellomycetes</taxon>
        <taxon>Kickxellales</taxon>
        <taxon>Kickxellaceae</taxon>
        <taxon>Coemansia</taxon>
    </lineage>
</organism>
<comment type="caution">
    <text evidence="1">The sequence shown here is derived from an EMBL/GenBank/DDBJ whole genome shotgun (WGS) entry which is preliminary data.</text>
</comment>
<name>A0ACC1M3M1_9FUNG</name>
<dbReference type="Proteomes" id="UP001139981">
    <property type="component" value="Unassembled WGS sequence"/>
</dbReference>
<accession>A0ACC1M3M1</accession>
<feature type="non-terminal residue" evidence="1">
    <location>
        <position position="1"/>
    </location>
</feature>
<dbReference type="EMBL" id="JANBVB010000290">
    <property type="protein sequence ID" value="KAJ2895448.1"/>
    <property type="molecule type" value="Genomic_DNA"/>
</dbReference>
<sequence length="177" mass="19252">SERWFYGGYLNFTLKWNQEAATTSLAVPYAGYNGDYRVVDVLSTPSSGLPVLTDARQVAITDVSKLVVSANNTALLLYRLDVPSRIVSATLVDARGNTVGYLPYGYNEYNARNLPHGGNPLSGATLSDLAFTDKQASHAIKVPAGMYSVHLAALRPLGDPDNSNDYQTWDSDQYSII</sequence>